<dbReference type="Pfam" id="PF08282">
    <property type="entry name" value="Hydrolase_3"/>
    <property type="match status" value="1"/>
</dbReference>
<evidence type="ECO:0000313" key="1">
    <source>
        <dbReference type="EMBL" id="OAT80245.1"/>
    </source>
</evidence>
<dbReference type="Gene3D" id="3.30.1240.10">
    <property type="match status" value="1"/>
</dbReference>
<dbReference type="GO" id="GO:0016791">
    <property type="term" value="F:phosphatase activity"/>
    <property type="evidence" value="ECO:0007669"/>
    <property type="project" value="UniProtKB-ARBA"/>
</dbReference>
<protein>
    <submittedName>
        <fullName evidence="1">Hydrolase Cof</fullName>
    </submittedName>
</protein>
<dbReference type="PANTHER" id="PTHR10000:SF8">
    <property type="entry name" value="HAD SUPERFAMILY HYDROLASE-LIKE, TYPE 3"/>
    <property type="match status" value="1"/>
</dbReference>
<reference evidence="1 2" key="1">
    <citation type="submission" date="2016-04" db="EMBL/GenBank/DDBJ databases">
        <authorList>
            <person name="Evans L.H."/>
            <person name="Alamgir A."/>
            <person name="Owens N."/>
            <person name="Weber N.D."/>
            <person name="Virtaneva K."/>
            <person name="Barbian K."/>
            <person name="Babar A."/>
            <person name="Rosenke K."/>
        </authorList>
    </citation>
    <scope>NUCLEOTIDE SEQUENCE [LARGE SCALE GENOMIC DNA]</scope>
    <source>
        <strain evidence="1 2">LMa1</strain>
    </source>
</reference>
<dbReference type="Gene3D" id="3.40.50.1000">
    <property type="entry name" value="HAD superfamily/HAD-like"/>
    <property type="match status" value="1"/>
</dbReference>
<dbReference type="OrthoDB" id="9781413at2"/>
<dbReference type="GO" id="GO:0005829">
    <property type="term" value="C:cytosol"/>
    <property type="evidence" value="ECO:0007669"/>
    <property type="project" value="TreeGrafter"/>
</dbReference>
<keyword evidence="1" id="KW-0378">Hydrolase</keyword>
<dbReference type="GO" id="GO:0000287">
    <property type="term" value="F:magnesium ion binding"/>
    <property type="evidence" value="ECO:0007669"/>
    <property type="project" value="TreeGrafter"/>
</dbReference>
<gene>
    <name evidence="1" type="ORF">A6M21_00995</name>
</gene>
<dbReference type="InterPro" id="IPR036412">
    <property type="entry name" value="HAD-like_sf"/>
</dbReference>
<dbReference type="STRING" id="1838280.A6M21_00995"/>
<proteinExistence type="predicted"/>
<dbReference type="InterPro" id="IPR023214">
    <property type="entry name" value="HAD_sf"/>
</dbReference>
<dbReference type="SFLD" id="SFLDS00003">
    <property type="entry name" value="Haloacid_Dehalogenase"/>
    <property type="match status" value="1"/>
</dbReference>
<keyword evidence="2" id="KW-1185">Reference proteome</keyword>
<dbReference type="SFLD" id="SFLDG01140">
    <property type="entry name" value="C2.B:_Phosphomannomutase_and_P"/>
    <property type="match status" value="1"/>
</dbReference>
<dbReference type="NCBIfam" id="TIGR01484">
    <property type="entry name" value="HAD-SF-IIB"/>
    <property type="match status" value="1"/>
</dbReference>
<comment type="caution">
    <text evidence="1">The sequence shown here is derived from an EMBL/GenBank/DDBJ whole genome shotgun (WGS) entry which is preliminary data.</text>
</comment>
<dbReference type="AlphaFoldDB" id="A0A1B7LC35"/>
<dbReference type="Proteomes" id="UP000078532">
    <property type="component" value="Unassembled WGS sequence"/>
</dbReference>
<dbReference type="SUPFAM" id="SSF56784">
    <property type="entry name" value="HAD-like"/>
    <property type="match status" value="1"/>
</dbReference>
<dbReference type="InterPro" id="IPR000150">
    <property type="entry name" value="Cof"/>
</dbReference>
<accession>A0A1B7LC35</accession>
<sequence>MDLDDTLLDNSLRVREEDRRALERARRAGVVVTLATGRMYRATLPFVEELAIDAPVITYQGALVKHPRTGRVLLHRPVPLALALEIVGRLAARGFHLNVYLDDELYVAGHTPESRLYASISRVEARAVGPLGPFLQKTGRDPTKVLAIAGEEEINRLLAEMQPLYEGRLHVTKSKPRFLEFSHPRADKGHALAAVAACYGLRREEVIAVGDSYNDLEMIDWAGLGVAVANARPEIRARAAFVTASNEDGGVARVVEKFIGAT</sequence>
<dbReference type="PANTHER" id="PTHR10000">
    <property type="entry name" value="PHOSPHOSERINE PHOSPHATASE"/>
    <property type="match status" value="1"/>
</dbReference>
<name>A0A1B7LC35_9FIRM</name>
<dbReference type="NCBIfam" id="TIGR00099">
    <property type="entry name" value="Cof-subfamily"/>
    <property type="match status" value="1"/>
</dbReference>
<evidence type="ECO:0000313" key="2">
    <source>
        <dbReference type="Proteomes" id="UP000078532"/>
    </source>
</evidence>
<dbReference type="CDD" id="cd07516">
    <property type="entry name" value="HAD_Pase"/>
    <property type="match status" value="1"/>
</dbReference>
<dbReference type="EMBL" id="LYVF01000184">
    <property type="protein sequence ID" value="OAT80245.1"/>
    <property type="molecule type" value="Genomic_DNA"/>
</dbReference>
<dbReference type="InterPro" id="IPR006379">
    <property type="entry name" value="HAD-SF_hydro_IIB"/>
</dbReference>
<organism evidence="1 2">
    <name type="scientific">Desulfotomaculum copahuensis</name>
    <dbReference type="NCBI Taxonomy" id="1838280"/>
    <lineage>
        <taxon>Bacteria</taxon>
        <taxon>Bacillati</taxon>
        <taxon>Bacillota</taxon>
        <taxon>Clostridia</taxon>
        <taxon>Eubacteriales</taxon>
        <taxon>Desulfotomaculaceae</taxon>
        <taxon>Desulfotomaculum</taxon>
    </lineage>
</organism>